<proteinExistence type="predicted"/>
<protein>
    <submittedName>
        <fullName evidence="1">Uncharacterized protein</fullName>
    </submittedName>
</protein>
<sequence length="72" mass="7934">MAGTRSHWCLARAKEIWPACHAVILSLFNDRVLVNLRGAQGVVRLREKVGDACLNAACERTLAFSVRPTRSA</sequence>
<gene>
    <name evidence="1" type="ORF">LMG29542_08483</name>
</gene>
<dbReference type="EMBL" id="CADIKH010000260">
    <property type="protein sequence ID" value="CAB3775101.1"/>
    <property type="molecule type" value="Genomic_DNA"/>
</dbReference>
<evidence type="ECO:0000313" key="1">
    <source>
        <dbReference type="EMBL" id="CAB3775101.1"/>
    </source>
</evidence>
<accession>A0A6J5FBB7</accession>
<dbReference type="RefSeq" id="WP_246356387.1">
    <property type="nucleotide sequence ID" value="NZ_CADIKH010000260.1"/>
</dbReference>
<reference evidence="1 2" key="1">
    <citation type="submission" date="2020-04" db="EMBL/GenBank/DDBJ databases">
        <authorList>
            <person name="De Canck E."/>
        </authorList>
    </citation>
    <scope>NUCLEOTIDE SEQUENCE [LARGE SCALE GENOMIC DNA]</scope>
    <source>
        <strain evidence="1 2">LMG 29542</strain>
    </source>
</reference>
<evidence type="ECO:0000313" key="2">
    <source>
        <dbReference type="Proteomes" id="UP000494363"/>
    </source>
</evidence>
<dbReference type="AlphaFoldDB" id="A0A6J5FBB7"/>
<keyword evidence="2" id="KW-1185">Reference proteome</keyword>
<organism evidence="1 2">
    <name type="scientific">Paraburkholderia humisilvae</name>
    <dbReference type="NCBI Taxonomy" id="627669"/>
    <lineage>
        <taxon>Bacteria</taxon>
        <taxon>Pseudomonadati</taxon>
        <taxon>Pseudomonadota</taxon>
        <taxon>Betaproteobacteria</taxon>
        <taxon>Burkholderiales</taxon>
        <taxon>Burkholderiaceae</taxon>
        <taxon>Paraburkholderia</taxon>
    </lineage>
</organism>
<dbReference type="Proteomes" id="UP000494363">
    <property type="component" value="Unassembled WGS sequence"/>
</dbReference>
<name>A0A6J5FBB7_9BURK</name>